<protein>
    <submittedName>
        <fullName evidence="4">CBS domain-containing protein</fullName>
    </submittedName>
</protein>
<name>A0A545TV66_9GAMM</name>
<dbReference type="SUPFAM" id="SSF54631">
    <property type="entry name" value="CBS-domain pair"/>
    <property type="match status" value="1"/>
</dbReference>
<dbReference type="AlphaFoldDB" id="A0A545TV66"/>
<gene>
    <name evidence="4" type="ORF">FKG94_08350</name>
</gene>
<dbReference type="PROSITE" id="PS51371">
    <property type="entry name" value="CBS"/>
    <property type="match status" value="2"/>
</dbReference>
<dbReference type="EMBL" id="VHSG01000008">
    <property type="protein sequence ID" value="TQV81112.1"/>
    <property type="molecule type" value="Genomic_DNA"/>
</dbReference>
<dbReference type="InterPro" id="IPR000644">
    <property type="entry name" value="CBS_dom"/>
</dbReference>
<dbReference type="Proteomes" id="UP000319732">
    <property type="component" value="Unassembled WGS sequence"/>
</dbReference>
<evidence type="ECO:0000313" key="4">
    <source>
        <dbReference type="EMBL" id="TQV81112.1"/>
    </source>
</evidence>
<proteinExistence type="predicted"/>
<dbReference type="InterPro" id="IPR046342">
    <property type="entry name" value="CBS_dom_sf"/>
</dbReference>
<dbReference type="SMART" id="SM00116">
    <property type="entry name" value="CBS"/>
    <property type="match status" value="2"/>
</dbReference>
<feature type="domain" description="CBS" evidence="3">
    <location>
        <begin position="80"/>
        <end position="137"/>
    </location>
</feature>
<comment type="caution">
    <text evidence="4">The sequence shown here is derived from an EMBL/GenBank/DDBJ whole genome shotgun (WGS) entry which is preliminary data.</text>
</comment>
<dbReference type="Gene3D" id="3.10.580.10">
    <property type="entry name" value="CBS-domain"/>
    <property type="match status" value="1"/>
</dbReference>
<dbReference type="CDD" id="cd17775">
    <property type="entry name" value="CBS_pair_bact_arch"/>
    <property type="match status" value="1"/>
</dbReference>
<dbReference type="PANTHER" id="PTHR43080">
    <property type="entry name" value="CBS DOMAIN-CONTAINING PROTEIN CBSX3, MITOCHONDRIAL"/>
    <property type="match status" value="1"/>
</dbReference>
<evidence type="ECO:0000256" key="1">
    <source>
        <dbReference type="ARBA" id="ARBA00023122"/>
    </source>
</evidence>
<dbReference type="PANTHER" id="PTHR43080:SF2">
    <property type="entry name" value="CBS DOMAIN-CONTAINING PROTEIN"/>
    <property type="match status" value="1"/>
</dbReference>
<dbReference type="Pfam" id="PF00571">
    <property type="entry name" value="CBS"/>
    <property type="match status" value="2"/>
</dbReference>
<feature type="domain" description="CBS" evidence="3">
    <location>
        <begin position="7"/>
        <end position="72"/>
    </location>
</feature>
<evidence type="ECO:0000259" key="3">
    <source>
        <dbReference type="PROSITE" id="PS51371"/>
    </source>
</evidence>
<organism evidence="4 5">
    <name type="scientific">Exilibacterium tricleocarpae</name>
    <dbReference type="NCBI Taxonomy" id="2591008"/>
    <lineage>
        <taxon>Bacteria</taxon>
        <taxon>Pseudomonadati</taxon>
        <taxon>Pseudomonadota</taxon>
        <taxon>Gammaproteobacteria</taxon>
        <taxon>Cellvibrionales</taxon>
        <taxon>Cellvibrionaceae</taxon>
        <taxon>Exilibacterium</taxon>
    </lineage>
</organism>
<keyword evidence="1 2" id="KW-0129">CBS domain</keyword>
<keyword evidence="5" id="KW-1185">Reference proteome</keyword>
<dbReference type="RefSeq" id="WP_142903773.1">
    <property type="nucleotide sequence ID" value="NZ_ML660091.1"/>
</dbReference>
<sequence length="152" mass="16726">MNVGAYCSRTVVYVYGQETPLEAARIMREQHVGDVVIIEDHVDQHGEKKVPIGIVTDRDIAIEIVAEEVDPTEVSVLDVCRKNLVVVSENDDLSECISLLKREGVRRAPVVDEEGFLVGIIAVDDILEILAEQLSDLADLVGFQAEQEVLAT</sequence>
<dbReference type="OrthoDB" id="9794094at2"/>
<accession>A0A545TV66</accession>
<evidence type="ECO:0000256" key="2">
    <source>
        <dbReference type="PROSITE-ProRule" id="PRU00703"/>
    </source>
</evidence>
<dbReference type="InterPro" id="IPR051257">
    <property type="entry name" value="Diverse_CBS-Domain"/>
</dbReference>
<evidence type="ECO:0000313" key="5">
    <source>
        <dbReference type="Proteomes" id="UP000319732"/>
    </source>
</evidence>
<reference evidence="4 5" key="1">
    <citation type="submission" date="2019-06" db="EMBL/GenBank/DDBJ databases">
        <title>Whole genome sequence for Cellvibrionaceae sp. R142.</title>
        <authorList>
            <person name="Wang G."/>
        </authorList>
    </citation>
    <scope>NUCLEOTIDE SEQUENCE [LARGE SCALE GENOMIC DNA]</scope>
    <source>
        <strain evidence="4 5">R142</strain>
    </source>
</reference>